<evidence type="ECO:0000256" key="3">
    <source>
        <dbReference type="ARBA" id="ARBA00022833"/>
    </source>
</evidence>
<dbReference type="SUPFAM" id="SSF57903">
    <property type="entry name" value="FYVE/PHD zinc finger"/>
    <property type="match status" value="1"/>
</dbReference>
<dbReference type="InterPro" id="IPR011011">
    <property type="entry name" value="Znf_FYVE_PHD"/>
</dbReference>
<keyword evidence="3" id="KW-0862">Zinc</keyword>
<dbReference type="Proteomes" id="UP001604277">
    <property type="component" value="Unassembled WGS sequence"/>
</dbReference>
<evidence type="ECO:0000259" key="4">
    <source>
        <dbReference type="Pfam" id="PF25054"/>
    </source>
</evidence>
<dbReference type="PANTHER" id="PTHR33779:SF1">
    <property type="entry name" value="EXPRESSED PROTEIN"/>
    <property type="match status" value="1"/>
</dbReference>
<dbReference type="GO" id="GO:0008270">
    <property type="term" value="F:zinc ion binding"/>
    <property type="evidence" value="ECO:0007669"/>
    <property type="project" value="UniProtKB-KW"/>
</dbReference>
<keyword evidence="6" id="KW-1185">Reference proteome</keyword>
<dbReference type="InterPro" id="IPR056874">
    <property type="entry name" value="PHD_dom_pln"/>
</dbReference>
<keyword evidence="2" id="KW-0863">Zinc-finger</keyword>
<protein>
    <recommendedName>
        <fullName evidence="4">PHD-type zinc finger plants domain-containing protein</fullName>
    </recommendedName>
</protein>
<dbReference type="Pfam" id="PF25054">
    <property type="entry name" value="PHD_pln"/>
    <property type="match status" value="1"/>
</dbReference>
<proteinExistence type="predicted"/>
<dbReference type="PANTHER" id="PTHR33779">
    <property type="entry name" value="EXPRESSED PROTEIN"/>
    <property type="match status" value="1"/>
</dbReference>
<feature type="domain" description="PHD-type zinc finger plants" evidence="4">
    <location>
        <begin position="12"/>
        <end position="54"/>
    </location>
</feature>
<name>A0ABD1PH94_9LAMI</name>
<accession>A0ABD1PH94</accession>
<sequence>MAARREGDNECCMCGDFGLSSELFRCKGCQFRSQHRYCSNIYPDADSYGICNWCLSQKDETGGGKEQKTWNSSVSCKIKGKDYVKIKKKKTLEDIHREKPRKVIIKKQKSLDSSPLSEARKRITTGDKISQRLRRTRSEEMTNGGIKKHVFRNKVVRRYKHLDEVPIC</sequence>
<organism evidence="5 6">
    <name type="scientific">Forsythia ovata</name>
    <dbReference type="NCBI Taxonomy" id="205694"/>
    <lineage>
        <taxon>Eukaryota</taxon>
        <taxon>Viridiplantae</taxon>
        <taxon>Streptophyta</taxon>
        <taxon>Embryophyta</taxon>
        <taxon>Tracheophyta</taxon>
        <taxon>Spermatophyta</taxon>
        <taxon>Magnoliopsida</taxon>
        <taxon>eudicotyledons</taxon>
        <taxon>Gunneridae</taxon>
        <taxon>Pentapetalae</taxon>
        <taxon>asterids</taxon>
        <taxon>lamiids</taxon>
        <taxon>Lamiales</taxon>
        <taxon>Oleaceae</taxon>
        <taxon>Forsythieae</taxon>
        <taxon>Forsythia</taxon>
    </lineage>
</organism>
<reference evidence="6" key="1">
    <citation type="submission" date="2024-07" db="EMBL/GenBank/DDBJ databases">
        <title>Two chromosome-level genome assemblies of Korean endemic species Abeliophyllum distichum and Forsythia ovata (Oleaceae).</title>
        <authorList>
            <person name="Jang H."/>
        </authorList>
    </citation>
    <scope>NUCLEOTIDE SEQUENCE [LARGE SCALE GENOMIC DNA]</scope>
</reference>
<comment type="caution">
    <text evidence="5">The sequence shown here is derived from an EMBL/GenBank/DDBJ whole genome shotgun (WGS) entry which is preliminary data.</text>
</comment>
<evidence type="ECO:0000313" key="6">
    <source>
        <dbReference type="Proteomes" id="UP001604277"/>
    </source>
</evidence>
<gene>
    <name evidence="5" type="ORF">Fot_52933</name>
</gene>
<evidence type="ECO:0000256" key="1">
    <source>
        <dbReference type="ARBA" id="ARBA00022723"/>
    </source>
</evidence>
<dbReference type="AlphaFoldDB" id="A0ABD1PH94"/>
<dbReference type="EMBL" id="JBFOLJ010000019">
    <property type="protein sequence ID" value="KAL2463277.1"/>
    <property type="molecule type" value="Genomic_DNA"/>
</dbReference>
<keyword evidence="1" id="KW-0479">Metal-binding</keyword>
<evidence type="ECO:0000313" key="5">
    <source>
        <dbReference type="EMBL" id="KAL2463277.1"/>
    </source>
</evidence>
<evidence type="ECO:0000256" key="2">
    <source>
        <dbReference type="ARBA" id="ARBA00022771"/>
    </source>
</evidence>